<organism evidence="11 12">
    <name type="scientific">Bacillus nakamurai</name>
    <dbReference type="NCBI Taxonomy" id="1793963"/>
    <lineage>
        <taxon>Bacteria</taxon>
        <taxon>Bacillati</taxon>
        <taxon>Bacillota</taxon>
        <taxon>Bacilli</taxon>
        <taxon>Bacillales</taxon>
        <taxon>Bacillaceae</taxon>
        <taxon>Bacillus</taxon>
    </lineage>
</organism>
<dbReference type="InterPro" id="IPR003594">
    <property type="entry name" value="HATPase_dom"/>
</dbReference>
<dbReference type="InterPro" id="IPR005467">
    <property type="entry name" value="His_kinase_dom"/>
</dbReference>
<dbReference type="PANTHER" id="PTHR43065">
    <property type="entry name" value="SENSOR HISTIDINE KINASE"/>
    <property type="match status" value="1"/>
</dbReference>
<evidence type="ECO:0000256" key="1">
    <source>
        <dbReference type="ARBA" id="ARBA00000085"/>
    </source>
</evidence>
<keyword evidence="12" id="KW-1185">Reference proteome</keyword>
<keyword evidence="5" id="KW-0547">Nucleotide-binding</keyword>
<proteinExistence type="predicted"/>
<feature type="domain" description="Histidine kinase" evidence="10">
    <location>
        <begin position="230"/>
        <end position="435"/>
    </location>
</feature>
<keyword evidence="4" id="KW-0808">Transferase</keyword>
<feature type="transmembrane region" description="Helical" evidence="9">
    <location>
        <begin position="91"/>
        <end position="108"/>
    </location>
</feature>
<accession>A0A150F3U9</accession>
<evidence type="ECO:0000313" key="12">
    <source>
        <dbReference type="Proteomes" id="UP000075430"/>
    </source>
</evidence>
<dbReference type="RefSeq" id="WP_061523393.1">
    <property type="nucleotide sequence ID" value="NZ_JARLZY010000012.1"/>
</dbReference>
<evidence type="ECO:0000256" key="4">
    <source>
        <dbReference type="ARBA" id="ARBA00022679"/>
    </source>
</evidence>
<dbReference type="EMBL" id="LSBA01000039">
    <property type="protein sequence ID" value="KXZ13167.1"/>
    <property type="molecule type" value="Genomic_DNA"/>
</dbReference>
<reference evidence="12" key="1">
    <citation type="submission" date="2016-02" db="EMBL/GenBank/DDBJ databases">
        <authorList>
            <person name="Dunlap C."/>
        </authorList>
    </citation>
    <scope>NUCLEOTIDE SEQUENCE [LARGE SCALE GENOMIC DNA]</scope>
    <source>
        <strain evidence="12">NRRL B-41092</strain>
    </source>
</reference>
<dbReference type="PANTHER" id="PTHR43065:SF10">
    <property type="entry name" value="PEROXIDE STRESS-ACTIVATED HISTIDINE KINASE MAK3"/>
    <property type="match status" value="1"/>
</dbReference>
<dbReference type="EC" id="2.7.13.3" evidence="2"/>
<evidence type="ECO:0000256" key="8">
    <source>
        <dbReference type="ARBA" id="ARBA00023012"/>
    </source>
</evidence>
<keyword evidence="9" id="KW-0812">Transmembrane</keyword>
<dbReference type="Gene3D" id="3.30.565.10">
    <property type="entry name" value="Histidine kinase-like ATPase, C-terminal domain"/>
    <property type="match status" value="1"/>
</dbReference>
<gene>
    <name evidence="11" type="ORF">AXI58_05695</name>
</gene>
<evidence type="ECO:0000256" key="6">
    <source>
        <dbReference type="ARBA" id="ARBA00022777"/>
    </source>
</evidence>
<comment type="catalytic activity">
    <reaction evidence="1">
        <text>ATP + protein L-histidine = ADP + protein N-phospho-L-histidine.</text>
        <dbReference type="EC" id="2.7.13.3"/>
    </reaction>
</comment>
<keyword evidence="3" id="KW-0597">Phosphoprotein</keyword>
<evidence type="ECO:0000259" key="10">
    <source>
        <dbReference type="PROSITE" id="PS50109"/>
    </source>
</evidence>
<dbReference type="Proteomes" id="UP000075430">
    <property type="component" value="Unassembled WGS sequence"/>
</dbReference>
<dbReference type="AlphaFoldDB" id="A0A150F3U9"/>
<feature type="transmembrane region" description="Helical" evidence="9">
    <location>
        <begin position="27"/>
        <end position="48"/>
    </location>
</feature>
<protein>
    <recommendedName>
        <fullName evidence="2">histidine kinase</fullName>
        <ecNumber evidence="2">2.7.13.3</ecNumber>
    </recommendedName>
</protein>
<dbReference type="OrthoDB" id="9121833at2"/>
<keyword evidence="9" id="KW-1133">Transmembrane helix</keyword>
<dbReference type="InterPro" id="IPR004358">
    <property type="entry name" value="Sig_transdc_His_kin-like_C"/>
</dbReference>
<sequence length="455" mass="51963">MLILTALLWLMSSILFLTNPENEKTRWGSFIGFSGGFGGLSVLLSYVLDHASKWILFLHYLSSSIGHYGTAYAILIFGLVFSDTLKPRRKLLWKLLLFIPVIIMQVFFTDYPRWETQHVILSLWVVPYVFISLALMVYSAYSETNKMAKKQKIFTCLVVVPTLIFAVFTNIILEAFGVFGVWMLNPWVITVAFLLFIYFITKYGFLGVQIKFEKQRRDLTMKAVTSGTALLNHSIKNEVAKIDLLANQLKDTPKKENNDETIDLILKSANHLFELSSRIQKKLDIMELKESEFRMSDLIKSSIDLLQPQISEVDIIKKYEVDAQVYGDFVHLQETALNIIKNAMEAMGDSKTLKIRIYETRKNIHIDFIDNGKGIEKDKLSKILDPFFSTKKKVGNFGLGLTYCYNVMTKHKGNITVKSQLGHGTTITLSLPKNRVLNITPIQEFKNNLSGECYG</sequence>
<feature type="transmembrane region" description="Helical" evidence="9">
    <location>
        <begin position="179"/>
        <end position="201"/>
    </location>
</feature>
<feature type="transmembrane region" description="Helical" evidence="9">
    <location>
        <begin position="153"/>
        <end position="173"/>
    </location>
</feature>
<dbReference type="InterPro" id="IPR036890">
    <property type="entry name" value="HATPase_C_sf"/>
</dbReference>
<dbReference type="STRING" id="1793963.AXI58_05695"/>
<evidence type="ECO:0000256" key="3">
    <source>
        <dbReference type="ARBA" id="ARBA00022553"/>
    </source>
</evidence>
<evidence type="ECO:0000256" key="5">
    <source>
        <dbReference type="ARBA" id="ARBA00022741"/>
    </source>
</evidence>
<dbReference type="Pfam" id="PF02518">
    <property type="entry name" value="HATPase_c"/>
    <property type="match status" value="1"/>
</dbReference>
<keyword evidence="6" id="KW-0418">Kinase</keyword>
<dbReference type="GO" id="GO:0004673">
    <property type="term" value="F:protein histidine kinase activity"/>
    <property type="evidence" value="ECO:0007669"/>
    <property type="project" value="UniProtKB-EC"/>
</dbReference>
<evidence type="ECO:0000256" key="9">
    <source>
        <dbReference type="SAM" id="Phobius"/>
    </source>
</evidence>
<keyword evidence="8" id="KW-0902">Two-component regulatory system</keyword>
<dbReference type="PRINTS" id="PR00344">
    <property type="entry name" value="BCTRLSENSOR"/>
</dbReference>
<dbReference type="SUPFAM" id="SSF55874">
    <property type="entry name" value="ATPase domain of HSP90 chaperone/DNA topoisomerase II/histidine kinase"/>
    <property type="match status" value="1"/>
</dbReference>
<comment type="caution">
    <text evidence="11">The sequence shown here is derived from an EMBL/GenBank/DDBJ whole genome shotgun (WGS) entry which is preliminary data.</text>
</comment>
<dbReference type="GO" id="GO:0005524">
    <property type="term" value="F:ATP binding"/>
    <property type="evidence" value="ECO:0007669"/>
    <property type="project" value="UniProtKB-KW"/>
</dbReference>
<dbReference type="PROSITE" id="PS50109">
    <property type="entry name" value="HIS_KIN"/>
    <property type="match status" value="1"/>
</dbReference>
<dbReference type="SMART" id="SM00387">
    <property type="entry name" value="HATPase_c"/>
    <property type="match status" value="1"/>
</dbReference>
<evidence type="ECO:0000313" key="11">
    <source>
        <dbReference type="EMBL" id="KXZ13167.1"/>
    </source>
</evidence>
<keyword evidence="9" id="KW-0472">Membrane</keyword>
<feature type="transmembrane region" description="Helical" evidence="9">
    <location>
        <begin position="120"/>
        <end position="141"/>
    </location>
</feature>
<dbReference type="GO" id="GO:0000160">
    <property type="term" value="P:phosphorelay signal transduction system"/>
    <property type="evidence" value="ECO:0007669"/>
    <property type="project" value="UniProtKB-KW"/>
</dbReference>
<name>A0A150F3U9_9BACI</name>
<keyword evidence="7" id="KW-0067">ATP-binding</keyword>
<evidence type="ECO:0000256" key="7">
    <source>
        <dbReference type="ARBA" id="ARBA00022840"/>
    </source>
</evidence>
<evidence type="ECO:0000256" key="2">
    <source>
        <dbReference type="ARBA" id="ARBA00012438"/>
    </source>
</evidence>